<evidence type="ECO:0000256" key="6">
    <source>
        <dbReference type="ARBA" id="ARBA00022801"/>
    </source>
</evidence>
<keyword evidence="9 11" id="KW-0443">Lipid metabolism</keyword>
<dbReference type="SUPFAM" id="SSF49562">
    <property type="entry name" value="C2 domain (Calcium/lipid-binding domain, CaLB)"/>
    <property type="match status" value="1"/>
</dbReference>
<evidence type="ECO:0000313" key="15">
    <source>
        <dbReference type="Proteomes" id="UP001652642"/>
    </source>
</evidence>
<evidence type="ECO:0000256" key="8">
    <source>
        <dbReference type="ARBA" id="ARBA00022963"/>
    </source>
</evidence>
<dbReference type="Proteomes" id="UP001652642">
    <property type="component" value="Chromosome 1"/>
</dbReference>
<keyword evidence="6 11" id="KW-0378">Hydrolase</keyword>
<dbReference type="GO" id="GO:0005509">
    <property type="term" value="F:calcium ion binding"/>
    <property type="evidence" value="ECO:0007669"/>
    <property type="project" value="InterPro"/>
</dbReference>
<dbReference type="PANTHER" id="PTHR10728:SF67">
    <property type="entry name" value="PHOSPHOLIPASE A2"/>
    <property type="match status" value="1"/>
</dbReference>
<dbReference type="InterPro" id="IPR016035">
    <property type="entry name" value="Acyl_Trfase/lysoPLipase"/>
</dbReference>
<keyword evidence="15" id="KW-1185">Reference proteome</keyword>
<proteinExistence type="predicted"/>
<dbReference type="Pfam" id="PF00168">
    <property type="entry name" value="C2"/>
    <property type="match status" value="1"/>
</dbReference>
<dbReference type="RefSeq" id="XP_020649361.2">
    <property type="nucleotide sequence ID" value="XM_020793702.2"/>
</dbReference>
<accession>A0A6J0TLF0</accession>
<dbReference type="Pfam" id="PF18695">
    <property type="entry name" value="cPLA2_C2"/>
    <property type="match status" value="1"/>
</dbReference>
<sequence length="838" mass="96757">MESPATFPQVLNSKTKSLGTLETQWMYHNAVQWDAECQSIESPCYVLTVRIIRMRNLHQADYLSETDCYVSLWLPTASLEKARTKTVSNCSDPVWNETFYFRIQSQVKNVLELAVCDEDVIRDDNDHIILFDIAKVPLGESMFMKFELNAQKQEELEVEFTLEPIQGPPEMITSNGAVVCRECCCLEVQGSQKKKKKKKKRSKQQDIKCTLKGSFEETQNISLGCASGLHFTEPSMFHYTRHKQGELDVVIPRKRSLYSFCACVSGRPGWNRNRNWALPVNLLPIDQEVIKEEKDFNLHFKAKKCAPCPDVRLGFDLCAEEKEFLQKRKKVAAAAFKRVLQLEKDLQDDEVPVVAIMTTGGGIRALTALYAHLLTLQRFGVLDCVFYLTGLSGTTWTLSKLYEDPNWSCNDLEGLLADVHKQVRKNKFLASFSPERLKYYVEELWQRYQEGHSISFTDLWGLIIESMLRDGKNPHKLTDQQQALTLGQNPLPVYLCLNVKEKLSNRGFREWLEFTPYEIGFQKYGAYIRAEHFGSEFFMGHLMKKIPESRICYLEGIWSSVFSVNLMDAWFLTVSSEDFWQAWTRERVTDIDESPWYPKAHELPTRKQCPPDSLASIFQDIIMWRPAVSVIPNFLRGCPMHNKYLESKFSEWKDCDLDSFPNQLTGSEDYLYLVDNAFALDTSYPPLLRPERKVDLFIHLNYSSGAQLAPLQKASEYFSNQGIPFPKNVPRDEHVKECYLIGEEESPETPVVLIFPLVCDTFREYKAPGVKRTPEEMPDGEVDVASTVGPYDINTLRYPEEDYEKLVKLSQYNIQNNKDMLMRALRIAVERKRQHNNS</sequence>
<dbReference type="GO" id="GO:0005544">
    <property type="term" value="F:calcium-dependent phospholipid binding"/>
    <property type="evidence" value="ECO:0007669"/>
    <property type="project" value="TreeGrafter"/>
</dbReference>
<keyword evidence="4 12" id="KW-0963">Cytoplasm</keyword>
<dbReference type="GO" id="GO:0016020">
    <property type="term" value="C:membrane"/>
    <property type="evidence" value="ECO:0007669"/>
    <property type="project" value="UniProtKB-SubCell"/>
</dbReference>
<organism evidence="15 16">
    <name type="scientific">Pogona vitticeps</name>
    <name type="common">central bearded dragon</name>
    <dbReference type="NCBI Taxonomy" id="103695"/>
    <lineage>
        <taxon>Eukaryota</taxon>
        <taxon>Metazoa</taxon>
        <taxon>Chordata</taxon>
        <taxon>Craniata</taxon>
        <taxon>Vertebrata</taxon>
        <taxon>Euteleostomi</taxon>
        <taxon>Lepidosauria</taxon>
        <taxon>Squamata</taxon>
        <taxon>Bifurcata</taxon>
        <taxon>Unidentata</taxon>
        <taxon>Episquamata</taxon>
        <taxon>Toxicofera</taxon>
        <taxon>Iguania</taxon>
        <taxon>Acrodonta</taxon>
        <taxon>Agamidae</taxon>
        <taxon>Amphibolurinae</taxon>
        <taxon>Pogona</taxon>
    </lineage>
</organism>
<comment type="subcellular location">
    <subcellularLocation>
        <location evidence="2">Cytoplasm</location>
        <location evidence="2">Cytosol</location>
    </subcellularLocation>
    <subcellularLocation>
        <location evidence="1">Membrane</location>
        <topology evidence="1">Peripheral membrane protein</topology>
    </subcellularLocation>
</comment>
<comment type="catalytic activity">
    <reaction evidence="12">
        <text>a 1,2-diacyl-sn-glycero-3-phosphocholine + H2O = a 1-acyl-sn-glycero-3-phosphocholine + a fatty acid + H(+)</text>
        <dbReference type="Rhea" id="RHEA:15801"/>
        <dbReference type="ChEBI" id="CHEBI:15377"/>
        <dbReference type="ChEBI" id="CHEBI:15378"/>
        <dbReference type="ChEBI" id="CHEBI:28868"/>
        <dbReference type="ChEBI" id="CHEBI:57643"/>
        <dbReference type="ChEBI" id="CHEBI:58168"/>
        <dbReference type="EC" id="3.1.1.4"/>
    </reaction>
</comment>
<dbReference type="Pfam" id="PF01735">
    <property type="entry name" value="PLA2_B"/>
    <property type="match status" value="1"/>
</dbReference>
<dbReference type="SMART" id="SM00239">
    <property type="entry name" value="C2"/>
    <property type="match status" value="1"/>
</dbReference>
<dbReference type="GO" id="GO:0046475">
    <property type="term" value="P:glycerophospholipid catabolic process"/>
    <property type="evidence" value="ECO:0007669"/>
    <property type="project" value="TreeGrafter"/>
</dbReference>
<gene>
    <name evidence="16" type="primary">LOC110078990</name>
</gene>
<feature type="domain" description="PLA2c" evidence="14">
    <location>
        <begin position="304"/>
        <end position="838"/>
    </location>
</feature>
<dbReference type="GO" id="GO:0005829">
    <property type="term" value="C:cytosol"/>
    <property type="evidence" value="ECO:0007669"/>
    <property type="project" value="UniProtKB-SubCell"/>
</dbReference>
<dbReference type="Gene3D" id="3.40.1090.10">
    <property type="entry name" value="Cytosolic phospholipase A2 catalytic domain"/>
    <property type="match status" value="1"/>
</dbReference>
<dbReference type="InterPro" id="IPR000008">
    <property type="entry name" value="C2_dom"/>
</dbReference>
<reference evidence="16" key="2">
    <citation type="submission" date="2025-08" db="UniProtKB">
        <authorList>
            <consortium name="RefSeq"/>
        </authorList>
    </citation>
    <scope>IDENTIFICATION</scope>
</reference>
<evidence type="ECO:0000256" key="5">
    <source>
        <dbReference type="ARBA" id="ARBA00022723"/>
    </source>
</evidence>
<dbReference type="AlphaFoldDB" id="A0A6J0TLF0"/>
<evidence type="ECO:0000256" key="7">
    <source>
        <dbReference type="ARBA" id="ARBA00022837"/>
    </source>
</evidence>
<dbReference type="InterPro" id="IPR040723">
    <property type="entry name" value="cPLA2_C2"/>
</dbReference>
<protein>
    <recommendedName>
        <fullName evidence="3 12">Phospholipase A2</fullName>
        <ecNumber evidence="3 12">3.1.1.4</ecNumber>
    </recommendedName>
</protein>
<dbReference type="PANTHER" id="PTHR10728">
    <property type="entry name" value="CYTOSOLIC PHOSPHOLIPASE A2"/>
    <property type="match status" value="1"/>
</dbReference>
<dbReference type="CDD" id="cd04036">
    <property type="entry name" value="C2_cPLA2"/>
    <property type="match status" value="1"/>
</dbReference>
<evidence type="ECO:0000256" key="2">
    <source>
        <dbReference type="ARBA" id="ARBA00004514"/>
    </source>
</evidence>
<dbReference type="InterPro" id="IPR035892">
    <property type="entry name" value="C2_domain_sf"/>
</dbReference>
<dbReference type="GO" id="GO:0047498">
    <property type="term" value="F:calcium-dependent phospholipase A2 activity"/>
    <property type="evidence" value="ECO:0007669"/>
    <property type="project" value="TreeGrafter"/>
</dbReference>
<reference evidence="15" key="1">
    <citation type="submission" date="2025-05" db="UniProtKB">
        <authorList>
            <consortium name="RefSeq"/>
        </authorList>
    </citation>
    <scope>NUCLEOTIDE SEQUENCE [LARGE SCALE GENOMIC DNA]</scope>
</reference>
<evidence type="ECO:0000256" key="3">
    <source>
        <dbReference type="ARBA" id="ARBA00013278"/>
    </source>
</evidence>
<dbReference type="KEGG" id="pvt:110078990"/>
<evidence type="ECO:0000256" key="9">
    <source>
        <dbReference type="ARBA" id="ARBA00023098"/>
    </source>
</evidence>
<comment type="domain">
    <text evidence="12">The N-terminal C2 domain associates with lipid membranes upon calcium binding.</text>
</comment>
<dbReference type="OrthoDB" id="419768at2759"/>
<evidence type="ECO:0000259" key="14">
    <source>
        <dbReference type="PROSITE" id="PS51210"/>
    </source>
</evidence>
<evidence type="ECO:0000313" key="16">
    <source>
        <dbReference type="RefSeq" id="XP_020649361.2"/>
    </source>
</evidence>
<keyword evidence="8 11" id="KW-0442">Lipid degradation</keyword>
<feature type="domain" description="C2" evidence="13">
    <location>
        <begin position="27"/>
        <end position="148"/>
    </location>
</feature>
<dbReference type="InParanoid" id="A0A6J0TLF0"/>
<evidence type="ECO:0000256" key="4">
    <source>
        <dbReference type="ARBA" id="ARBA00022490"/>
    </source>
</evidence>
<dbReference type="SUPFAM" id="SSF52151">
    <property type="entry name" value="FabD/lysophospholipase-like"/>
    <property type="match status" value="1"/>
</dbReference>
<dbReference type="Gene3D" id="2.60.40.150">
    <property type="entry name" value="C2 domain"/>
    <property type="match status" value="1"/>
</dbReference>
<evidence type="ECO:0000256" key="1">
    <source>
        <dbReference type="ARBA" id="ARBA00004170"/>
    </source>
</evidence>
<name>A0A6J0TLF0_9SAUR</name>
<dbReference type="SMART" id="SM00022">
    <property type="entry name" value="PLAc"/>
    <property type="match status" value="1"/>
</dbReference>
<evidence type="ECO:0000256" key="12">
    <source>
        <dbReference type="RuleBase" id="RU362102"/>
    </source>
</evidence>
<dbReference type="GeneID" id="110078990"/>
<keyword evidence="5 12" id="KW-0479">Metal-binding</keyword>
<dbReference type="InterPro" id="IPR002642">
    <property type="entry name" value="LysoPLipase_cat_dom"/>
</dbReference>
<dbReference type="InterPro" id="IPR041847">
    <property type="entry name" value="C2_cPLA2"/>
</dbReference>
<dbReference type="EC" id="3.1.1.4" evidence="3 12"/>
<keyword evidence="10" id="KW-0472">Membrane</keyword>
<evidence type="ECO:0000256" key="11">
    <source>
        <dbReference type="PROSITE-ProRule" id="PRU00555"/>
    </source>
</evidence>
<evidence type="ECO:0000256" key="10">
    <source>
        <dbReference type="ARBA" id="ARBA00023136"/>
    </source>
</evidence>
<dbReference type="PROSITE" id="PS50004">
    <property type="entry name" value="C2"/>
    <property type="match status" value="1"/>
</dbReference>
<evidence type="ECO:0000259" key="13">
    <source>
        <dbReference type="PROSITE" id="PS50004"/>
    </source>
</evidence>
<dbReference type="PROSITE" id="PS51210">
    <property type="entry name" value="PLA2C"/>
    <property type="match status" value="1"/>
</dbReference>
<keyword evidence="7 12" id="KW-0106">Calcium</keyword>